<feature type="region of interest" description="Disordered" evidence="4">
    <location>
        <begin position="490"/>
        <end position="529"/>
    </location>
</feature>
<dbReference type="InterPro" id="IPR015943">
    <property type="entry name" value="WD40/YVTN_repeat-like_dom_sf"/>
</dbReference>
<name>A0AAW0GMJ3_9APHY</name>
<feature type="compositionally biased region" description="Basic and acidic residues" evidence="4">
    <location>
        <begin position="22"/>
        <end position="37"/>
    </location>
</feature>
<dbReference type="PROSITE" id="PS50082">
    <property type="entry name" value="WD_REPEATS_2"/>
    <property type="match status" value="4"/>
</dbReference>
<dbReference type="EMBL" id="JASBNA010000002">
    <property type="protein sequence ID" value="KAK7694440.1"/>
    <property type="molecule type" value="Genomic_DNA"/>
</dbReference>
<evidence type="ECO:0000256" key="3">
    <source>
        <dbReference type="PROSITE-ProRule" id="PRU00221"/>
    </source>
</evidence>
<dbReference type="GO" id="GO:0005634">
    <property type="term" value="C:nucleus"/>
    <property type="evidence" value="ECO:0007669"/>
    <property type="project" value="TreeGrafter"/>
</dbReference>
<evidence type="ECO:0008006" key="7">
    <source>
        <dbReference type="Google" id="ProtNLM"/>
    </source>
</evidence>
<keyword evidence="1 3" id="KW-0853">WD repeat</keyword>
<dbReference type="Proteomes" id="UP001385951">
    <property type="component" value="Unassembled WGS sequence"/>
</dbReference>
<dbReference type="SMART" id="SM00320">
    <property type="entry name" value="WD40"/>
    <property type="match status" value="6"/>
</dbReference>
<reference evidence="5 6" key="1">
    <citation type="submission" date="2022-09" db="EMBL/GenBank/DDBJ databases">
        <authorList>
            <person name="Palmer J.M."/>
        </authorList>
    </citation>
    <scope>NUCLEOTIDE SEQUENCE [LARGE SCALE GENOMIC DNA]</scope>
    <source>
        <strain evidence="5 6">DSM 7382</strain>
    </source>
</reference>
<dbReference type="Pfam" id="PF00400">
    <property type="entry name" value="WD40"/>
    <property type="match status" value="4"/>
</dbReference>
<feature type="repeat" description="WD" evidence="3">
    <location>
        <begin position="223"/>
        <end position="265"/>
    </location>
</feature>
<dbReference type="CDD" id="cd00200">
    <property type="entry name" value="WD40"/>
    <property type="match status" value="1"/>
</dbReference>
<feature type="region of interest" description="Disordered" evidence="4">
    <location>
        <begin position="11"/>
        <end position="113"/>
    </location>
</feature>
<feature type="compositionally biased region" description="Acidic residues" evidence="4">
    <location>
        <begin position="680"/>
        <end position="691"/>
    </location>
</feature>
<dbReference type="InterPro" id="IPR051858">
    <property type="entry name" value="WD_repeat_GAD-1"/>
</dbReference>
<evidence type="ECO:0000256" key="2">
    <source>
        <dbReference type="ARBA" id="ARBA00022737"/>
    </source>
</evidence>
<keyword evidence="6" id="KW-1185">Reference proteome</keyword>
<dbReference type="PRINTS" id="PR00320">
    <property type="entry name" value="GPROTEINBRPT"/>
</dbReference>
<gene>
    <name evidence="5" type="ORF">QCA50_001626</name>
</gene>
<dbReference type="InterPro" id="IPR001680">
    <property type="entry name" value="WD40_rpt"/>
</dbReference>
<accession>A0AAW0GMJ3</accession>
<feature type="compositionally biased region" description="Low complexity" evidence="4">
    <location>
        <begin position="57"/>
        <end position="66"/>
    </location>
</feature>
<keyword evidence="2" id="KW-0677">Repeat</keyword>
<evidence type="ECO:0000313" key="6">
    <source>
        <dbReference type="Proteomes" id="UP001385951"/>
    </source>
</evidence>
<feature type="repeat" description="WD" evidence="3">
    <location>
        <begin position="273"/>
        <end position="308"/>
    </location>
</feature>
<dbReference type="PANTHER" id="PTHR16017:SF0">
    <property type="entry name" value="WD REPEAT-CONTAINING PROTEIN 70"/>
    <property type="match status" value="1"/>
</dbReference>
<dbReference type="SUPFAM" id="SSF50978">
    <property type="entry name" value="WD40 repeat-like"/>
    <property type="match status" value="1"/>
</dbReference>
<feature type="region of interest" description="Disordered" evidence="4">
    <location>
        <begin position="656"/>
        <end position="691"/>
    </location>
</feature>
<evidence type="ECO:0000313" key="5">
    <source>
        <dbReference type="EMBL" id="KAK7694440.1"/>
    </source>
</evidence>
<dbReference type="GO" id="GO:0035861">
    <property type="term" value="C:site of double-strand break"/>
    <property type="evidence" value="ECO:0007669"/>
    <property type="project" value="TreeGrafter"/>
</dbReference>
<dbReference type="AlphaFoldDB" id="A0AAW0GMJ3"/>
<feature type="compositionally biased region" description="Basic and acidic residues" evidence="4">
    <location>
        <begin position="503"/>
        <end position="515"/>
    </location>
</feature>
<proteinExistence type="predicted"/>
<feature type="repeat" description="WD" evidence="3">
    <location>
        <begin position="329"/>
        <end position="361"/>
    </location>
</feature>
<organism evidence="5 6">
    <name type="scientific">Cerrena zonata</name>
    <dbReference type="NCBI Taxonomy" id="2478898"/>
    <lineage>
        <taxon>Eukaryota</taxon>
        <taxon>Fungi</taxon>
        <taxon>Dikarya</taxon>
        <taxon>Basidiomycota</taxon>
        <taxon>Agaricomycotina</taxon>
        <taxon>Agaricomycetes</taxon>
        <taxon>Polyporales</taxon>
        <taxon>Cerrenaceae</taxon>
        <taxon>Cerrena</taxon>
    </lineage>
</organism>
<sequence length="691" mass="76771">MSDMDVFAAMGIAGFGKKTKQRQLDPKRFEKNKRSEEMPMALEESTSSTPGEPAIAGPSKPSGKPKVPSEEPEFDPDDIGPPPPPRQGNVSFQMEDGEPEFDPSDDEESEPPEFPVTHELILKDHTKVVSALTLDPSGARVISGSHDYDCKLWDFGGMDWRCKPFKTWEPAGTYYIHDLKYSNDGQQFLAISGTTQAKLYDRDGEELGTYVKGDPYIRDMKNTSGHVAELTSCSWHPKDTQTFITSSVDSTIRIWDVENRRKQTTVIVVKSKERGARTKVTSCAYSPDGSIIGGACLDGAIHMWQTKSNFVRPSLTIEGAHTKGTETGSLVFSVDGRTVLTRGGDDTVKLWDLRAFKKPLSVREGLNTLYPTTNAIFSPDDKHIVTGAGATSKGGKGRLMFLRKDGLEPVKTLEVDTTPVKVVWHSKINQIVTGLANGQICVLYSPQTSVNGAKLLLNKGPPRKATIEDMSDAVSAPTIITPHALPMFRDGEIARGSKRKREKDRMDPRKSRRPELPVTGPGKGGRVGASATQHVVQNLVRDTTRDEDVSTAFLIVRSASRRDSRRAGAMVSTCILLLLNPVEQRLFGRCVEPKCFVDTPSIVIVWQLWGRRQDLPWLYQQGRLPVQHAEVMRQGAERRRVMGRNPVPREALLRHAETADQEPMWTSAWRANQPKPVFAAEEEQEKEEEEQ</sequence>
<evidence type="ECO:0000256" key="4">
    <source>
        <dbReference type="SAM" id="MobiDB-lite"/>
    </source>
</evidence>
<comment type="caution">
    <text evidence="5">The sequence shown here is derived from an EMBL/GenBank/DDBJ whole genome shotgun (WGS) entry which is preliminary data.</text>
</comment>
<protein>
    <recommendedName>
        <fullName evidence="7">Transcription factor</fullName>
    </recommendedName>
</protein>
<dbReference type="PROSITE" id="PS50294">
    <property type="entry name" value="WD_REPEATS_REGION"/>
    <property type="match status" value="2"/>
</dbReference>
<feature type="compositionally biased region" description="Acidic residues" evidence="4">
    <location>
        <begin position="95"/>
        <end position="111"/>
    </location>
</feature>
<dbReference type="InterPro" id="IPR036322">
    <property type="entry name" value="WD40_repeat_dom_sf"/>
</dbReference>
<dbReference type="Gene3D" id="2.130.10.10">
    <property type="entry name" value="YVTN repeat-like/Quinoprotein amine dehydrogenase"/>
    <property type="match status" value="2"/>
</dbReference>
<feature type="repeat" description="WD" evidence="3">
    <location>
        <begin position="122"/>
        <end position="154"/>
    </location>
</feature>
<evidence type="ECO:0000256" key="1">
    <source>
        <dbReference type="ARBA" id="ARBA00022574"/>
    </source>
</evidence>
<dbReference type="InterPro" id="IPR020472">
    <property type="entry name" value="WD40_PAC1"/>
</dbReference>
<dbReference type="PANTHER" id="PTHR16017">
    <property type="entry name" value="GASTRULATION DEFECTIVE PROTEIN 1-RELATED"/>
    <property type="match status" value="1"/>
</dbReference>